<feature type="compositionally biased region" description="Basic and acidic residues" evidence="1">
    <location>
        <begin position="165"/>
        <end position="186"/>
    </location>
</feature>
<dbReference type="EMBL" id="JAHYIQ010000001">
    <property type="protein sequence ID" value="KAK1136524.1"/>
    <property type="molecule type" value="Genomic_DNA"/>
</dbReference>
<feature type="compositionally biased region" description="Basic residues" evidence="1">
    <location>
        <begin position="203"/>
        <end position="217"/>
    </location>
</feature>
<dbReference type="Proteomes" id="UP001177670">
    <property type="component" value="Unassembled WGS sequence"/>
</dbReference>
<evidence type="ECO:0000313" key="2">
    <source>
        <dbReference type="EMBL" id="KAK1136524.1"/>
    </source>
</evidence>
<evidence type="ECO:0000313" key="3">
    <source>
        <dbReference type="Proteomes" id="UP001177670"/>
    </source>
</evidence>
<organism evidence="2 3">
    <name type="scientific">Melipona bicolor</name>
    <dbReference type="NCBI Taxonomy" id="60889"/>
    <lineage>
        <taxon>Eukaryota</taxon>
        <taxon>Metazoa</taxon>
        <taxon>Ecdysozoa</taxon>
        <taxon>Arthropoda</taxon>
        <taxon>Hexapoda</taxon>
        <taxon>Insecta</taxon>
        <taxon>Pterygota</taxon>
        <taxon>Neoptera</taxon>
        <taxon>Endopterygota</taxon>
        <taxon>Hymenoptera</taxon>
        <taxon>Apocrita</taxon>
        <taxon>Aculeata</taxon>
        <taxon>Apoidea</taxon>
        <taxon>Anthophila</taxon>
        <taxon>Apidae</taxon>
        <taxon>Melipona</taxon>
    </lineage>
</organism>
<gene>
    <name evidence="2" type="ORF">K0M31_001075</name>
</gene>
<comment type="caution">
    <text evidence="2">The sequence shown here is derived from an EMBL/GenBank/DDBJ whole genome shotgun (WGS) entry which is preliminary data.</text>
</comment>
<sequence length="408" mass="47909">MKYYVNLHPLLSRFYSTCLRCMENNEFFKTLKNFIAFKDNSGEIPFDEFNENSDDDKMMTAREHSSSSNEKCSDAINDVTMNTSLVHKNDIKFHIALEEQCTSSSTFPKQTEESEQNNFFHDKGNDHSFNDFSITSRLKLGRIEELKKRLTKFSVNIKKQKIISHEEKTESHIEHKNESKIQEGKRSCPQNDSTKYKSNSSKTSKKKLKRKNIKCKKTTQTDNYSSDDEVEVISIKAKRHRKRYRSRIDLEIRQFQSKNTNEELNYMADNEDSVDGLLQIRHKRIPLFQRTSSINSGFENRAETCNMNIIAEQWSTILPDRTNSFPRCSCASPSSQELRENPLAYIFYSQWMLLSLNDNSSFFPLRRMTTIPPAPSPMRHLYYEYPEFMTVPVYVDLSRILNVYNMTF</sequence>
<reference evidence="2" key="1">
    <citation type="submission" date="2021-10" db="EMBL/GenBank/DDBJ databases">
        <title>Melipona bicolor Genome sequencing and assembly.</title>
        <authorList>
            <person name="Araujo N.S."/>
            <person name="Arias M.C."/>
        </authorList>
    </citation>
    <scope>NUCLEOTIDE SEQUENCE</scope>
    <source>
        <strain evidence="2">USP_2M_L1-L4_2017</strain>
        <tissue evidence="2">Whole body</tissue>
    </source>
</reference>
<protein>
    <submittedName>
        <fullName evidence="2">Uncharacterized protein</fullName>
    </submittedName>
</protein>
<feature type="region of interest" description="Disordered" evidence="1">
    <location>
        <begin position="165"/>
        <end position="222"/>
    </location>
</feature>
<accession>A0AA40GFQ8</accession>
<dbReference type="AlphaFoldDB" id="A0AA40GFQ8"/>
<name>A0AA40GFQ8_9HYME</name>
<keyword evidence="3" id="KW-1185">Reference proteome</keyword>
<evidence type="ECO:0000256" key="1">
    <source>
        <dbReference type="SAM" id="MobiDB-lite"/>
    </source>
</evidence>
<proteinExistence type="predicted"/>